<dbReference type="GO" id="GO:0005524">
    <property type="term" value="F:ATP binding"/>
    <property type="evidence" value="ECO:0007669"/>
    <property type="project" value="UniProtKB-KW"/>
</dbReference>
<keyword evidence="1" id="KW-0808">Transferase</keyword>
<dbReference type="Gene3D" id="1.10.510.10">
    <property type="entry name" value="Transferase(Phosphotransferase) domain 1"/>
    <property type="match status" value="1"/>
</dbReference>
<keyword evidence="3 7" id="KW-0418">Kinase</keyword>
<dbReference type="EMBL" id="ABCS01000033">
    <property type="protein sequence ID" value="EDM78229.1"/>
    <property type="molecule type" value="Genomic_DNA"/>
</dbReference>
<evidence type="ECO:0000313" key="7">
    <source>
        <dbReference type="EMBL" id="EDM78229.1"/>
    </source>
</evidence>
<dbReference type="Gene3D" id="3.30.200.20">
    <property type="entry name" value="Phosphorylase Kinase, domain 1"/>
    <property type="match status" value="1"/>
</dbReference>
<evidence type="ECO:0000256" key="3">
    <source>
        <dbReference type="ARBA" id="ARBA00022777"/>
    </source>
</evidence>
<feature type="region of interest" description="Disordered" evidence="5">
    <location>
        <begin position="1"/>
        <end position="28"/>
    </location>
</feature>
<dbReference type="GO" id="GO:0004674">
    <property type="term" value="F:protein serine/threonine kinase activity"/>
    <property type="evidence" value="ECO:0007669"/>
    <property type="project" value="TreeGrafter"/>
</dbReference>
<feature type="compositionally biased region" description="Basic and acidic residues" evidence="5">
    <location>
        <begin position="214"/>
        <end position="224"/>
    </location>
</feature>
<dbReference type="SUPFAM" id="SSF56112">
    <property type="entry name" value="Protein kinase-like (PK-like)"/>
    <property type="match status" value="1"/>
</dbReference>
<dbReference type="Pfam" id="PF00069">
    <property type="entry name" value="Pkinase"/>
    <property type="match status" value="1"/>
</dbReference>
<organism evidence="7 8">
    <name type="scientific">Plesiocystis pacifica SIR-1</name>
    <dbReference type="NCBI Taxonomy" id="391625"/>
    <lineage>
        <taxon>Bacteria</taxon>
        <taxon>Pseudomonadati</taxon>
        <taxon>Myxococcota</taxon>
        <taxon>Polyangia</taxon>
        <taxon>Nannocystales</taxon>
        <taxon>Nannocystaceae</taxon>
        <taxon>Plesiocystis</taxon>
    </lineage>
</organism>
<dbReference type="OrthoDB" id="9801841at2"/>
<sequence>MAAPQLESENAPRGLSAAPGPSGGSRRTIEAEYECQSTLVKLGLRPEVAITLGGRYVIRDLIARGGMAVVYRAYDPSVEREVAIKVVSTTNEDHQRQLRLRAEAWALGRFQHPNVVQVYDVGTSELDEVFMVMEYVAGETLDQWCEREKPERAAILDAYIAAGRGLAAAHKRAILHRDFKPANVLVVAEGGRCTRVRVSDFGLASGEALREVQRRAEPGSEALREGGGTPGYMAPEQLDPERVGEVGPPADQYAFCVAAWMALTGEPPFVGEAILDPQARRLPPPRPKGMPRWIYRALRRGLAHDPARRHPSMAALLAVLDDPPGPKLRRGALLLLGLGLGLVIALSSVRLFDEAEDPCAAVDDELAAVWGPERRAQLHDTLAARDRPGARSQAARVVAAADDFAARWRTGRRTLCEAEAPPAPSDAAAQTHRDALAVFDHQLTFIEDHPFEHSSAGLDALSSRWLLDAPTSLARSPLLPELRQRLVEVEGYRLLGELAQANARLQATQSLAESADPCLPNTEFRAELAATQLQLGRVRLDQGLIAGALRAFERSSEHARACGAAAIEVEALLALAKLRAHEQGEPQGARAALRFADVGLALLERDGPQPSLRYARHMTQGSLALSERDWTAAAASFDLAEQLVADDAPILAARARNARGSAHQRAGEFETARADYTHARALLSSRAIDARDPALRRQWAYPNYNRCSLAIEELRRAKLRGRGPGYLSARAQCMEAAATTTAQLRLAVEIERLRLDVVTLPRDPAPALLAELELGYRARRLAHDARSLPVASPRHRAMALYWAGRTLDYLDDPDRVYPLSESAGMWERLGEGGMIEASQLLLAETQFEIGDFERARLSYARLRDSHGADTWVFAKAQARLDAIADETR</sequence>
<evidence type="ECO:0000256" key="2">
    <source>
        <dbReference type="ARBA" id="ARBA00022741"/>
    </source>
</evidence>
<feature type="compositionally biased region" description="Low complexity" evidence="5">
    <location>
        <begin position="11"/>
        <end position="26"/>
    </location>
</feature>
<evidence type="ECO:0000256" key="5">
    <source>
        <dbReference type="SAM" id="MobiDB-lite"/>
    </source>
</evidence>
<dbReference type="RefSeq" id="WP_006972590.1">
    <property type="nucleotide sequence ID" value="NZ_ABCS01000033.1"/>
</dbReference>
<evidence type="ECO:0000259" key="6">
    <source>
        <dbReference type="PROSITE" id="PS50011"/>
    </source>
</evidence>
<name>A6G795_9BACT</name>
<dbReference type="SUPFAM" id="SSF48452">
    <property type="entry name" value="TPR-like"/>
    <property type="match status" value="2"/>
</dbReference>
<reference evidence="7 8" key="1">
    <citation type="submission" date="2007-06" db="EMBL/GenBank/DDBJ databases">
        <authorList>
            <person name="Shimkets L."/>
            <person name="Ferriera S."/>
            <person name="Johnson J."/>
            <person name="Kravitz S."/>
            <person name="Beeson K."/>
            <person name="Sutton G."/>
            <person name="Rogers Y.-H."/>
            <person name="Friedman R."/>
            <person name="Frazier M."/>
            <person name="Venter J.C."/>
        </authorList>
    </citation>
    <scope>NUCLEOTIDE SEQUENCE [LARGE SCALE GENOMIC DNA]</scope>
    <source>
        <strain evidence="7 8">SIR-1</strain>
    </source>
</reference>
<evidence type="ECO:0000256" key="4">
    <source>
        <dbReference type="ARBA" id="ARBA00022840"/>
    </source>
</evidence>
<protein>
    <submittedName>
        <fullName evidence="7">Serine/threonine kinase family protein</fullName>
    </submittedName>
</protein>
<dbReference type="STRING" id="391625.PPSIR1_08591"/>
<dbReference type="InterPro" id="IPR000719">
    <property type="entry name" value="Prot_kinase_dom"/>
</dbReference>
<dbReference type="SMART" id="SM00028">
    <property type="entry name" value="TPR"/>
    <property type="match status" value="2"/>
</dbReference>
<dbReference type="PROSITE" id="PS00108">
    <property type="entry name" value="PROTEIN_KINASE_ST"/>
    <property type="match status" value="1"/>
</dbReference>
<comment type="caution">
    <text evidence="7">The sequence shown here is derived from an EMBL/GenBank/DDBJ whole genome shotgun (WGS) entry which is preliminary data.</text>
</comment>
<keyword evidence="2" id="KW-0547">Nucleotide-binding</keyword>
<dbReference type="Proteomes" id="UP000005801">
    <property type="component" value="Unassembled WGS sequence"/>
</dbReference>
<dbReference type="PANTHER" id="PTHR43289:SF6">
    <property type="entry name" value="SERINE_THREONINE-PROTEIN KINASE NEKL-3"/>
    <property type="match status" value="1"/>
</dbReference>
<dbReference type="Gene3D" id="1.25.40.10">
    <property type="entry name" value="Tetratricopeptide repeat domain"/>
    <property type="match status" value="1"/>
</dbReference>
<feature type="domain" description="Protein kinase" evidence="6">
    <location>
        <begin position="56"/>
        <end position="328"/>
    </location>
</feature>
<dbReference type="InterPro" id="IPR019734">
    <property type="entry name" value="TPR_rpt"/>
</dbReference>
<dbReference type="AlphaFoldDB" id="A6G795"/>
<feature type="region of interest" description="Disordered" evidence="5">
    <location>
        <begin position="214"/>
        <end position="237"/>
    </location>
</feature>
<keyword evidence="4" id="KW-0067">ATP-binding</keyword>
<evidence type="ECO:0000313" key="8">
    <source>
        <dbReference type="Proteomes" id="UP000005801"/>
    </source>
</evidence>
<keyword evidence="8" id="KW-1185">Reference proteome</keyword>
<dbReference type="CDD" id="cd14014">
    <property type="entry name" value="STKc_PknB_like"/>
    <property type="match status" value="1"/>
</dbReference>
<proteinExistence type="predicted"/>
<accession>A6G795</accession>
<dbReference type="InterPro" id="IPR011009">
    <property type="entry name" value="Kinase-like_dom_sf"/>
</dbReference>
<dbReference type="eggNOG" id="COG0515">
    <property type="taxonomic scope" value="Bacteria"/>
</dbReference>
<gene>
    <name evidence="7" type="ORF">PPSIR1_08591</name>
</gene>
<dbReference type="InterPro" id="IPR011990">
    <property type="entry name" value="TPR-like_helical_dom_sf"/>
</dbReference>
<dbReference type="PROSITE" id="PS50011">
    <property type="entry name" value="PROTEIN_KINASE_DOM"/>
    <property type="match status" value="1"/>
</dbReference>
<dbReference type="PANTHER" id="PTHR43289">
    <property type="entry name" value="MITOGEN-ACTIVATED PROTEIN KINASE KINASE KINASE 20-RELATED"/>
    <property type="match status" value="1"/>
</dbReference>
<dbReference type="InterPro" id="IPR008271">
    <property type="entry name" value="Ser/Thr_kinase_AS"/>
</dbReference>
<evidence type="ECO:0000256" key="1">
    <source>
        <dbReference type="ARBA" id="ARBA00022679"/>
    </source>
</evidence>